<dbReference type="Proteomes" id="UP000295172">
    <property type="component" value="Unassembled WGS sequence"/>
</dbReference>
<reference evidence="6 7" key="1">
    <citation type="submission" date="2019-02" db="EMBL/GenBank/DDBJ databases">
        <title>Draft genome sequences of novel Actinobacteria.</title>
        <authorList>
            <person name="Sahin N."/>
            <person name="Ay H."/>
            <person name="Saygin H."/>
        </authorList>
    </citation>
    <scope>NUCLEOTIDE SEQUENCE [LARGE SCALE GENOMIC DNA]</scope>
    <source>
        <strain evidence="6 7">16K104</strain>
    </source>
</reference>
<keyword evidence="7" id="KW-1185">Reference proteome</keyword>
<evidence type="ECO:0000259" key="5">
    <source>
        <dbReference type="Pfam" id="PF01070"/>
    </source>
</evidence>
<comment type="cofactor">
    <cofactor evidence="1">
        <name>FMN</name>
        <dbReference type="ChEBI" id="CHEBI:58210"/>
    </cofactor>
</comment>
<organism evidence="6 7">
    <name type="scientific">Kribbella turkmenica</name>
    <dbReference type="NCBI Taxonomy" id="2530375"/>
    <lineage>
        <taxon>Bacteria</taxon>
        <taxon>Bacillati</taxon>
        <taxon>Actinomycetota</taxon>
        <taxon>Actinomycetes</taxon>
        <taxon>Propionibacteriales</taxon>
        <taxon>Kribbellaceae</taxon>
        <taxon>Kribbella</taxon>
    </lineage>
</organism>
<dbReference type="Gene3D" id="3.20.20.70">
    <property type="entry name" value="Aldolase class I"/>
    <property type="match status" value="1"/>
</dbReference>
<evidence type="ECO:0000313" key="7">
    <source>
        <dbReference type="Proteomes" id="UP000295172"/>
    </source>
</evidence>
<evidence type="ECO:0000256" key="3">
    <source>
        <dbReference type="ARBA" id="ARBA00022643"/>
    </source>
</evidence>
<evidence type="ECO:0000256" key="2">
    <source>
        <dbReference type="ARBA" id="ARBA00022630"/>
    </source>
</evidence>
<keyword evidence="3" id="KW-0288">FMN</keyword>
<feature type="domain" description="FMN-dependent dehydrogenase" evidence="5">
    <location>
        <begin position="3"/>
        <end position="60"/>
    </location>
</feature>
<comment type="caution">
    <text evidence="6">The sequence shown here is derived from an EMBL/GenBank/DDBJ whole genome shotgun (WGS) entry which is preliminary data.</text>
</comment>
<dbReference type="PANTHER" id="PTHR10578">
    <property type="entry name" value="S -2-HYDROXY-ACID OXIDASE-RELATED"/>
    <property type="match status" value="1"/>
</dbReference>
<evidence type="ECO:0000313" key="6">
    <source>
        <dbReference type="EMBL" id="TDD30055.1"/>
    </source>
</evidence>
<protein>
    <recommendedName>
        <fullName evidence="5">FMN-dependent dehydrogenase domain-containing protein</fullName>
    </recommendedName>
</protein>
<evidence type="ECO:0000256" key="4">
    <source>
        <dbReference type="SAM" id="MobiDB-lite"/>
    </source>
</evidence>
<dbReference type="AlphaFoldDB" id="A0A4R4XGX9"/>
<keyword evidence="2" id="KW-0285">Flavoprotein</keyword>
<gene>
    <name evidence="6" type="ORF">E1218_02435</name>
</gene>
<dbReference type="InterPro" id="IPR013785">
    <property type="entry name" value="Aldolase_TIM"/>
</dbReference>
<accession>A0A4R4XGX9</accession>
<dbReference type="GO" id="GO:0016491">
    <property type="term" value="F:oxidoreductase activity"/>
    <property type="evidence" value="ECO:0007669"/>
    <property type="project" value="InterPro"/>
</dbReference>
<dbReference type="InterPro" id="IPR000262">
    <property type="entry name" value="FMN-dep_DH"/>
</dbReference>
<proteinExistence type="predicted"/>
<dbReference type="PANTHER" id="PTHR10578:SF107">
    <property type="entry name" value="2-HYDROXYACID OXIDASE 1"/>
    <property type="match status" value="1"/>
</dbReference>
<dbReference type="Pfam" id="PF01070">
    <property type="entry name" value="FMN_dh"/>
    <property type="match status" value="1"/>
</dbReference>
<dbReference type="SUPFAM" id="SSF51412">
    <property type="entry name" value="Inosine monophosphate dehydrogenase (IMPDH)"/>
    <property type="match status" value="1"/>
</dbReference>
<dbReference type="EMBL" id="SMKR01000006">
    <property type="protein sequence ID" value="TDD30055.1"/>
    <property type="molecule type" value="Genomic_DNA"/>
</dbReference>
<evidence type="ECO:0000256" key="1">
    <source>
        <dbReference type="ARBA" id="ARBA00001917"/>
    </source>
</evidence>
<feature type="compositionally biased region" description="Polar residues" evidence="4">
    <location>
        <begin position="68"/>
        <end position="84"/>
    </location>
</feature>
<sequence>MCPLCVLPSLQGFVGADVPVHLNGGIKRCSDVNKTIAVGADAVFVGRLHVYGLMVDGRECLRILSPTPAASSRSRGSPQCSNSMRAPWFRHGTDRSPDARRHQGSRPPVGRSTGLHAIGRRSAGDDYEPLAKAVSTSSMAICGWRPRWIPARRPHRTSAAAIRLCPHAK</sequence>
<name>A0A4R4XGX9_9ACTN</name>
<feature type="compositionally biased region" description="Basic and acidic residues" evidence="4">
    <location>
        <begin position="91"/>
        <end position="101"/>
    </location>
</feature>
<dbReference type="OrthoDB" id="9770452at2"/>
<feature type="region of interest" description="Disordered" evidence="4">
    <location>
        <begin position="67"/>
        <end position="121"/>
    </location>
</feature>